<dbReference type="InterPro" id="IPR025595">
    <property type="entry name" value="PterinBD-DUF4346"/>
</dbReference>
<evidence type="ECO:0000256" key="2">
    <source>
        <dbReference type="ARBA" id="ARBA00022679"/>
    </source>
</evidence>
<dbReference type="InterPro" id="IPR030688">
    <property type="entry name" value="MeTrfase_MtrA/MtxA"/>
</dbReference>
<reference evidence="5" key="1">
    <citation type="submission" date="2020-07" db="EMBL/GenBank/DDBJ databases">
        <title>Huge and variable diversity of episymbiotic CPR bacteria and DPANN archaea in groundwater ecosystems.</title>
        <authorList>
            <person name="He C.Y."/>
            <person name="Keren R."/>
            <person name="Whittaker M."/>
            <person name="Farag I.F."/>
            <person name="Doudna J."/>
            <person name="Cate J.H.D."/>
            <person name="Banfield J.F."/>
        </authorList>
    </citation>
    <scope>NUCLEOTIDE SEQUENCE</scope>
    <source>
        <strain evidence="5">NC_groundwater_1225_Ag_S-0.1um_56_177</strain>
    </source>
</reference>
<dbReference type="GO" id="GO:0032259">
    <property type="term" value="P:methylation"/>
    <property type="evidence" value="ECO:0007669"/>
    <property type="project" value="UniProtKB-KW"/>
</dbReference>
<protein>
    <recommendedName>
        <fullName evidence="7">Thymidylate synthase/dCMP hydroxymethylase domain-containing protein</fullName>
    </recommendedName>
</protein>
<dbReference type="SUPFAM" id="SSF55831">
    <property type="entry name" value="Thymidylate synthase/dCMP hydroxymethylase"/>
    <property type="match status" value="1"/>
</dbReference>
<sequence>MDKPWPIYFRDTLVLGNPESEIGIATLWTPRQLFVDTLDPAQYCLIGQLYSKEGLNYIIRNILARPQVRYLIVCGAELSGSGANLVSFFEKGVTENSQVVGGENAPIHKEISKEALEAIRENITIEKLIGEVKPPVIKEKLSLYRPRGSGFFREPEIFAEPKITASEDQLPSDGVFKVTRAKAVDAWLELLKIILRFGEVRQSFHGNKLKEVFNLAAVVTGEDPDNWYLPPWLPISRQDVENYLPSVMTAEKGTEDYTYGERLWNFNGINQVDSVMVEYLKRYPTDRAALAVLFDPLRDHQGRSAPCINVVQATNSGGELNLTAYVRSHSIFSGWLLNIFGLRTLQKYIADKLGQKIGTITVFSNCSHIYENEWEQANDLVKKYGDKLDCTPDPRGYVVVTTDGEKKLIRATHFSPVGQIIKVYEEDGARPKAYMHLYNQLVKDNVLSQIPHALDIGVQIGAAEAALKNNLIFIQDEGVRSPNN</sequence>
<dbReference type="Gene3D" id="3.30.572.10">
    <property type="entry name" value="Thymidylate synthase/dCMP hydroxymethylase domain"/>
    <property type="match status" value="1"/>
</dbReference>
<evidence type="ECO:0000313" key="6">
    <source>
        <dbReference type="Proteomes" id="UP000756703"/>
    </source>
</evidence>
<accession>A0A932YWT1</accession>
<feature type="domain" description="Thymidylate synthase/dCMP hydroxymethylase" evidence="3">
    <location>
        <begin position="250"/>
        <end position="383"/>
    </location>
</feature>
<evidence type="ECO:0000256" key="1">
    <source>
        <dbReference type="ARBA" id="ARBA00022603"/>
    </source>
</evidence>
<feature type="domain" description="DUF4346" evidence="4">
    <location>
        <begin position="393"/>
        <end position="476"/>
    </location>
</feature>
<organism evidence="5 6">
    <name type="scientific">Candidatus Sungiibacteriota bacterium</name>
    <dbReference type="NCBI Taxonomy" id="2750080"/>
    <lineage>
        <taxon>Bacteria</taxon>
        <taxon>Candidatus Sungiibacteriota</taxon>
    </lineage>
</organism>
<proteinExistence type="predicted"/>
<dbReference type="Pfam" id="PF00303">
    <property type="entry name" value="Thymidylat_synt"/>
    <property type="match status" value="1"/>
</dbReference>
<keyword evidence="2" id="KW-0808">Transferase</keyword>
<name>A0A932YWT1_9BACT</name>
<dbReference type="Pfam" id="PF14251">
    <property type="entry name" value="PterinBD-DUF4346"/>
    <property type="match status" value="1"/>
</dbReference>
<evidence type="ECO:0000259" key="4">
    <source>
        <dbReference type="Pfam" id="PF14251"/>
    </source>
</evidence>
<dbReference type="AlphaFoldDB" id="A0A932YWT1"/>
<dbReference type="EMBL" id="JACQMI010000013">
    <property type="protein sequence ID" value="MBI4132886.1"/>
    <property type="molecule type" value="Genomic_DNA"/>
</dbReference>
<keyword evidence="1" id="KW-0489">Methyltransferase</keyword>
<gene>
    <name evidence="5" type="ORF">HY473_02270</name>
</gene>
<dbReference type="GO" id="GO:0004799">
    <property type="term" value="F:thymidylate synthase activity"/>
    <property type="evidence" value="ECO:0007669"/>
    <property type="project" value="TreeGrafter"/>
</dbReference>
<dbReference type="Proteomes" id="UP000756703">
    <property type="component" value="Unassembled WGS sequence"/>
</dbReference>
<dbReference type="PANTHER" id="PTHR11548">
    <property type="entry name" value="THYMIDYLATE SYNTHASE 1"/>
    <property type="match status" value="1"/>
</dbReference>
<dbReference type="GO" id="GO:0005829">
    <property type="term" value="C:cytosol"/>
    <property type="evidence" value="ECO:0007669"/>
    <property type="project" value="TreeGrafter"/>
</dbReference>
<dbReference type="GO" id="GO:0006231">
    <property type="term" value="P:dTMP biosynthetic process"/>
    <property type="evidence" value="ECO:0007669"/>
    <property type="project" value="TreeGrafter"/>
</dbReference>
<evidence type="ECO:0000313" key="5">
    <source>
        <dbReference type="EMBL" id="MBI4132886.1"/>
    </source>
</evidence>
<evidence type="ECO:0008006" key="7">
    <source>
        <dbReference type="Google" id="ProtNLM"/>
    </source>
</evidence>
<dbReference type="InterPro" id="IPR036926">
    <property type="entry name" value="Thymidate_synth/dCMP_Mease_sf"/>
</dbReference>
<dbReference type="InterPro" id="IPR023451">
    <property type="entry name" value="Thymidate_synth/dCMP_Mease_dom"/>
</dbReference>
<dbReference type="Pfam" id="PF04208">
    <property type="entry name" value="MtrA"/>
    <property type="match status" value="1"/>
</dbReference>
<comment type="caution">
    <text evidence="5">The sequence shown here is derived from an EMBL/GenBank/DDBJ whole genome shotgun (WGS) entry which is preliminary data.</text>
</comment>
<dbReference type="InterPro" id="IPR045097">
    <property type="entry name" value="Thymidate_synth/dCMP_Mease"/>
</dbReference>
<evidence type="ECO:0000259" key="3">
    <source>
        <dbReference type="Pfam" id="PF00303"/>
    </source>
</evidence>
<dbReference type="PANTHER" id="PTHR11548:SF1">
    <property type="entry name" value="THYMIDYLATE SYNTHASE 1"/>
    <property type="match status" value="1"/>
</dbReference>